<evidence type="ECO:0000313" key="2">
    <source>
        <dbReference type="Proteomes" id="UP001497516"/>
    </source>
</evidence>
<dbReference type="AlphaFoldDB" id="A0AAV2EEP6"/>
<dbReference type="EMBL" id="OZ034817">
    <property type="protein sequence ID" value="CAL1384163.1"/>
    <property type="molecule type" value="Genomic_DNA"/>
</dbReference>
<protein>
    <submittedName>
        <fullName evidence="1">Uncharacterized protein</fullName>
    </submittedName>
</protein>
<organism evidence="1 2">
    <name type="scientific">Linum trigynum</name>
    <dbReference type="NCBI Taxonomy" id="586398"/>
    <lineage>
        <taxon>Eukaryota</taxon>
        <taxon>Viridiplantae</taxon>
        <taxon>Streptophyta</taxon>
        <taxon>Embryophyta</taxon>
        <taxon>Tracheophyta</taxon>
        <taxon>Spermatophyta</taxon>
        <taxon>Magnoliopsida</taxon>
        <taxon>eudicotyledons</taxon>
        <taxon>Gunneridae</taxon>
        <taxon>Pentapetalae</taxon>
        <taxon>rosids</taxon>
        <taxon>fabids</taxon>
        <taxon>Malpighiales</taxon>
        <taxon>Linaceae</taxon>
        <taxon>Linum</taxon>
    </lineage>
</organism>
<sequence length="100" mass="11143">MNSPLDGPGEGIPVYQSSSVFSYPKDSLPFFLGYHFGFHNSYLSSSFFAALREEIPPFFSLSLCLQYFCMHGEGGQLLTTPGFFMELPCNLNAQKSNHSD</sequence>
<evidence type="ECO:0000313" key="1">
    <source>
        <dbReference type="EMBL" id="CAL1384163.1"/>
    </source>
</evidence>
<name>A0AAV2EEP6_9ROSI</name>
<gene>
    <name evidence="1" type="ORF">LTRI10_LOCUS25390</name>
</gene>
<reference evidence="1 2" key="1">
    <citation type="submission" date="2024-04" db="EMBL/GenBank/DDBJ databases">
        <authorList>
            <person name="Fracassetti M."/>
        </authorList>
    </citation>
    <scope>NUCLEOTIDE SEQUENCE [LARGE SCALE GENOMIC DNA]</scope>
</reference>
<proteinExistence type="predicted"/>
<accession>A0AAV2EEP6</accession>
<dbReference type="Proteomes" id="UP001497516">
    <property type="component" value="Chromosome 4"/>
</dbReference>
<keyword evidence="2" id="KW-1185">Reference proteome</keyword>